<protein>
    <submittedName>
        <fullName evidence="1">Virulence protein</fullName>
    </submittedName>
</protein>
<evidence type="ECO:0000313" key="1">
    <source>
        <dbReference type="EMBL" id="CUQ51624.1"/>
    </source>
</evidence>
<evidence type="ECO:0000313" key="2">
    <source>
        <dbReference type="Proteomes" id="UP000095332"/>
    </source>
</evidence>
<dbReference type="EMBL" id="CZBM01000018">
    <property type="protein sequence ID" value="CUQ51624.1"/>
    <property type="molecule type" value="Genomic_DNA"/>
</dbReference>
<reference evidence="1 2" key="1">
    <citation type="submission" date="2015-09" db="EMBL/GenBank/DDBJ databases">
        <authorList>
            <consortium name="Pathogen Informatics"/>
        </authorList>
    </citation>
    <scope>NUCLEOTIDE SEQUENCE [LARGE SCALE GENOMIC DNA]</scope>
    <source>
        <strain evidence="1 2">2789STDY5834948</strain>
    </source>
</reference>
<dbReference type="AlphaFoldDB" id="A0A174WWG0"/>
<accession>A0A174WWG0</accession>
<sequence length="124" mass="14133">MNITMKRGIITNNRQGIHISDGEVWMTSWEIADLFYTTVGAINSRIKSILRTNSLKECEVCRCIRLENGNSADVYNLNMIIALSYQIDTGHSAAFRKWLINKVTSKQKDISLFIPIRSANTYNC</sequence>
<dbReference type="Proteomes" id="UP000095332">
    <property type="component" value="Unassembled WGS sequence"/>
</dbReference>
<proteinExistence type="predicted"/>
<dbReference type="PANTHER" id="PTHR35810:SF1">
    <property type="entry name" value="CYTOPLASMIC PROTEIN"/>
    <property type="match status" value="1"/>
</dbReference>
<name>A0A174WWG0_PARDI</name>
<organism evidence="1 2">
    <name type="scientific">Parabacteroides distasonis</name>
    <dbReference type="NCBI Taxonomy" id="823"/>
    <lineage>
        <taxon>Bacteria</taxon>
        <taxon>Pseudomonadati</taxon>
        <taxon>Bacteroidota</taxon>
        <taxon>Bacteroidia</taxon>
        <taxon>Bacteroidales</taxon>
        <taxon>Tannerellaceae</taxon>
        <taxon>Parabacteroides</taxon>
    </lineage>
</organism>
<gene>
    <name evidence="1" type="ORF">ERS852560_03660</name>
</gene>
<dbReference type="PANTHER" id="PTHR35810">
    <property type="entry name" value="CYTOPLASMIC PROTEIN-RELATED"/>
    <property type="match status" value="1"/>
</dbReference>